<dbReference type="PANTHER" id="PTHR43806:SF11">
    <property type="entry name" value="CEREVISIN-RELATED"/>
    <property type="match status" value="1"/>
</dbReference>
<keyword evidence="3 5" id="KW-0378">Hydrolase</keyword>
<dbReference type="PANTHER" id="PTHR43806">
    <property type="entry name" value="PEPTIDASE S8"/>
    <property type="match status" value="1"/>
</dbReference>
<dbReference type="PROSITE" id="PS00136">
    <property type="entry name" value="SUBTILASE_ASP"/>
    <property type="match status" value="1"/>
</dbReference>
<dbReference type="PROSITE" id="PS00137">
    <property type="entry name" value="SUBTILASE_HIS"/>
    <property type="match status" value="1"/>
</dbReference>
<evidence type="ECO:0000256" key="7">
    <source>
        <dbReference type="SAM" id="MobiDB-lite"/>
    </source>
</evidence>
<dbReference type="AlphaFoldDB" id="A0A562NLW8"/>
<keyword evidence="4 5" id="KW-0720">Serine protease</keyword>
<feature type="active site" description="Charge relay system" evidence="5">
    <location>
        <position position="201"/>
    </location>
</feature>
<dbReference type="InterPro" id="IPR023828">
    <property type="entry name" value="Peptidase_S8_Ser-AS"/>
</dbReference>
<dbReference type="InterPro" id="IPR036852">
    <property type="entry name" value="Peptidase_S8/S53_dom_sf"/>
</dbReference>
<protein>
    <submittedName>
        <fullName evidence="9">Subtilase family protein</fullName>
    </submittedName>
</protein>
<dbReference type="SUPFAM" id="SSF52743">
    <property type="entry name" value="Subtilisin-like"/>
    <property type="match status" value="1"/>
</dbReference>
<evidence type="ECO:0000313" key="9">
    <source>
        <dbReference type="EMBL" id="TWI33207.1"/>
    </source>
</evidence>
<feature type="active site" description="Charge relay system" evidence="5">
    <location>
        <position position="356"/>
    </location>
</feature>
<evidence type="ECO:0000256" key="6">
    <source>
        <dbReference type="RuleBase" id="RU003355"/>
    </source>
</evidence>
<dbReference type="InterPro" id="IPR023827">
    <property type="entry name" value="Peptidase_S8_Asp-AS"/>
</dbReference>
<dbReference type="InterPro" id="IPR015500">
    <property type="entry name" value="Peptidase_S8_subtilisin-rel"/>
</dbReference>
<sequence>MSRILLFIIALLTVLAMDLRTGPDGLGALSAAYADDDDDDDDDDDAPVVRRPAPARAPAPPRIVPNELLTQGLIEPDVAFLQARGFELLQTRVLVDGTMAHRLRKPAWLTMAQARRAVRDRANKPVDFNHYYRPSQQAACTGPDCPARSMIDWPQATAACGKPPLIGMVDTGLNPDHPVFASSRVELHRIQRNASASEQVHGTAVASLLVGDPQSRSPGLLPGAQLIAVDGFHNARGDERMDAFALIEALDLLAQKGVRVVNLSFAGPANEALGQQLKMLDQKGIVLVAAAGNFGPSAKPAYPAAYEQVIAVTAVDRRGQIYRRANRGQYIDLAAPGVDVWTAASVSGARVRTGTSYAAPFVTAAAGLLLQQNPELTPQQVKERLQASARDLGENGRDRVFGHGLLTPHNPC</sequence>
<evidence type="ECO:0000256" key="4">
    <source>
        <dbReference type="ARBA" id="ARBA00022825"/>
    </source>
</evidence>
<dbReference type="PROSITE" id="PS51892">
    <property type="entry name" value="SUBTILASE"/>
    <property type="match status" value="1"/>
</dbReference>
<feature type="compositionally biased region" description="Acidic residues" evidence="7">
    <location>
        <begin position="34"/>
        <end position="46"/>
    </location>
</feature>
<dbReference type="CDD" id="cd05561">
    <property type="entry name" value="Peptidases_S8_4"/>
    <property type="match status" value="1"/>
</dbReference>
<dbReference type="InterPro" id="IPR050131">
    <property type="entry name" value="Peptidase_S8_subtilisin-like"/>
</dbReference>
<feature type="region of interest" description="Disordered" evidence="7">
    <location>
        <begin position="31"/>
        <end position="62"/>
    </location>
</feature>
<dbReference type="InterPro" id="IPR000209">
    <property type="entry name" value="Peptidase_S8/S53_dom"/>
</dbReference>
<gene>
    <name evidence="9" type="ORF">IQ24_02348</name>
</gene>
<evidence type="ECO:0000256" key="3">
    <source>
        <dbReference type="ARBA" id="ARBA00022801"/>
    </source>
</evidence>
<dbReference type="Pfam" id="PF00082">
    <property type="entry name" value="Peptidase_S8"/>
    <property type="match status" value="1"/>
</dbReference>
<dbReference type="InterPro" id="IPR022398">
    <property type="entry name" value="Peptidase_S8_His-AS"/>
</dbReference>
<feature type="domain" description="Peptidase S8/S53" evidence="8">
    <location>
        <begin position="162"/>
        <end position="404"/>
    </location>
</feature>
<dbReference type="Proteomes" id="UP000316225">
    <property type="component" value="Unassembled WGS sequence"/>
</dbReference>
<evidence type="ECO:0000313" key="10">
    <source>
        <dbReference type="Proteomes" id="UP000316225"/>
    </source>
</evidence>
<dbReference type="GO" id="GO:0006508">
    <property type="term" value="P:proteolysis"/>
    <property type="evidence" value="ECO:0007669"/>
    <property type="project" value="UniProtKB-KW"/>
</dbReference>
<feature type="active site" description="Charge relay system" evidence="5">
    <location>
        <position position="170"/>
    </location>
</feature>
<dbReference type="RefSeq" id="WP_145398160.1">
    <property type="nucleotide sequence ID" value="NZ_VLKU01000007.1"/>
</dbReference>
<keyword evidence="10" id="KW-1185">Reference proteome</keyword>
<dbReference type="PRINTS" id="PR00723">
    <property type="entry name" value="SUBTILISIN"/>
</dbReference>
<comment type="similarity">
    <text evidence="1 5 6">Belongs to the peptidase S8 family.</text>
</comment>
<evidence type="ECO:0000259" key="8">
    <source>
        <dbReference type="Pfam" id="PF00082"/>
    </source>
</evidence>
<evidence type="ECO:0000256" key="2">
    <source>
        <dbReference type="ARBA" id="ARBA00022670"/>
    </source>
</evidence>
<accession>A0A562NLW8</accession>
<dbReference type="EMBL" id="VLKU01000007">
    <property type="protein sequence ID" value="TWI33207.1"/>
    <property type="molecule type" value="Genomic_DNA"/>
</dbReference>
<keyword evidence="2 5" id="KW-0645">Protease</keyword>
<evidence type="ECO:0000256" key="5">
    <source>
        <dbReference type="PROSITE-ProRule" id="PRU01240"/>
    </source>
</evidence>
<reference evidence="9 10" key="1">
    <citation type="journal article" date="2015" name="Stand. Genomic Sci.">
        <title>Genomic Encyclopedia of Bacterial and Archaeal Type Strains, Phase III: the genomes of soil and plant-associated and newly described type strains.</title>
        <authorList>
            <person name="Whitman W.B."/>
            <person name="Woyke T."/>
            <person name="Klenk H.P."/>
            <person name="Zhou Y."/>
            <person name="Lilburn T.G."/>
            <person name="Beck B.J."/>
            <person name="De Vos P."/>
            <person name="Vandamme P."/>
            <person name="Eisen J.A."/>
            <person name="Garrity G."/>
            <person name="Hugenholtz P."/>
            <person name="Kyrpides N.C."/>
        </authorList>
    </citation>
    <scope>NUCLEOTIDE SEQUENCE [LARGE SCALE GENOMIC DNA]</scope>
    <source>
        <strain evidence="9 10">CGMCC 1.5364</strain>
    </source>
</reference>
<comment type="caution">
    <text evidence="9">The sequence shown here is derived from an EMBL/GenBank/DDBJ whole genome shotgun (WGS) entry which is preliminary data.</text>
</comment>
<evidence type="ECO:0000256" key="1">
    <source>
        <dbReference type="ARBA" id="ARBA00011073"/>
    </source>
</evidence>
<dbReference type="OrthoDB" id="5405281at2"/>
<dbReference type="GO" id="GO:0004252">
    <property type="term" value="F:serine-type endopeptidase activity"/>
    <property type="evidence" value="ECO:0007669"/>
    <property type="project" value="UniProtKB-UniRule"/>
</dbReference>
<proteinExistence type="inferred from homology"/>
<name>A0A562NLW8_9RHOB</name>
<organism evidence="9 10">
    <name type="scientific">Paracoccus sulfuroxidans</name>
    <dbReference type="NCBI Taxonomy" id="384678"/>
    <lineage>
        <taxon>Bacteria</taxon>
        <taxon>Pseudomonadati</taxon>
        <taxon>Pseudomonadota</taxon>
        <taxon>Alphaproteobacteria</taxon>
        <taxon>Rhodobacterales</taxon>
        <taxon>Paracoccaceae</taxon>
        <taxon>Paracoccus</taxon>
    </lineage>
</organism>
<dbReference type="PROSITE" id="PS00138">
    <property type="entry name" value="SUBTILASE_SER"/>
    <property type="match status" value="1"/>
</dbReference>
<dbReference type="Gene3D" id="3.40.50.200">
    <property type="entry name" value="Peptidase S8/S53 domain"/>
    <property type="match status" value="1"/>
</dbReference>